<reference evidence="4" key="1">
    <citation type="submission" date="2020-10" db="EMBL/GenBank/DDBJ databases">
        <authorList>
            <person name="Gilroy R."/>
        </authorList>
    </citation>
    <scope>NUCLEOTIDE SEQUENCE</scope>
    <source>
        <strain evidence="4">ChiGjej2B2-16831</strain>
    </source>
</reference>
<dbReference type="InterPro" id="IPR015424">
    <property type="entry name" value="PyrdxlP-dep_Trfase"/>
</dbReference>
<dbReference type="GO" id="GO:0008483">
    <property type="term" value="F:transaminase activity"/>
    <property type="evidence" value="ECO:0007669"/>
    <property type="project" value="UniProtKB-KW"/>
</dbReference>
<evidence type="ECO:0000256" key="1">
    <source>
        <dbReference type="ARBA" id="ARBA00001933"/>
    </source>
</evidence>
<dbReference type="Proteomes" id="UP000824128">
    <property type="component" value="Unassembled WGS sequence"/>
</dbReference>
<dbReference type="Pfam" id="PF00202">
    <property type="entry name" value="Aminotran_3"/>
    <property type="match status" value="1"/>
</dbReference>
<gene>
    <name evidence="4" type="ORF">IAD24_00560</name>
</gene>
<dbReference type="InterPro" id="IPR005814">
    <property type="entry name" value="Aminotrans_3"/>
</dbReference>
<keyword evidence="2 3" id="KW-0663">Pyridoxal phosphate</keyword>
<dbReference type="GO" id="GO:0030170">
    <property type="term" value="F:pyridoxal phosphate binding"/>
    <property type="evidence" value="ECO:0007669"/>
    <property type="project" value="InterPro"/>
</dbReference>
<sequence length="518" mass="56761">MLKNIERSLTDLLGEDYMRAVCAARSALTDEDEAQLLRLANERVAFCPADYAARQEALMERIGTRVAPAFDDRNDGAPTDSFRAAQHSAAAPLSAAGCYRVGEDGRLYFAGKSEHYHIPLGHDFPGYRLVELAKRLGIPNATHNNTRGYITRLAERRLIAAANGIEPPNHQAMEALLQKRERGVLNRVINLETGSLAVEAALKMMLSRFYSIDGKEAPYAERTPVFLVMGDMAGGLGGNYHGTTVLAQTLRGLWPEYAAKAEAAGLYRVVGVPINDPDAFAAALNKWNMPPFKTAGFCHEIILMNYGGVRLDETYLQQVYRLCAVSDTPVLCDEIQSCAWYDGMFLFRKYGIKPDFVSVGKGFPGGNYPASRILASGAFDTLNQFGALVTNGQEELASLCYLITMEFIRENGAHIAQAGSAYRKAVVAAVAAHPSLCFMVEGDAHMSAICFHTVEAAVSFCERMQREYGVDISAQTYKPNCPPVALTKVPIVATEAMVERLAQLMGRCLDEMEREGVR</sequence>
<organism evidence="4 5">
    <name type="scientific">Candidatus Aphodomorpha intestinavium</name>
    <dbReference type="NCBI Taxonomy" id="2840672"/>
    <lineage>
        <taxon>Bacteria</taxon>
        <taxon>Bacillati</taxon>
        <taxon>Bacillota</taxon>
        <taxon>Clostridia</taxon>
        <taxon>Eubacteriales</taxon>
        <taxon>Candidatus Aphodomorpha</taxon>
    </lineage>
</organism>
<dbReference type="InterPro" id="IPR015421">
    <property type="entry name" value="PyrdxlP-dep_Trfase_major"/>
</dbReference>
<name>A0A9D1SSE0_9FIRM</name>
<evidence type="ECO:0000313" key="4">
    <source>
        <dbReference type="EMBL" id="HIU93625.1"/>
    </source>
</evidence>
<keyword evidence="4" id="KW-0032">Aminotransferase</keyword>
<accession>A0A9D1SSE0</accession>
<dbReference type="AlphaFoldDB" id="A0A9D1SSE0"/>
<proteinExistence type="inferred from homology"/>
<dbReference type="EMBL" id="DVNZ01000018">
    <property type="protein sequence ID" value="HIU93625.1"/>
    <property type="molecule type" value="Genomic_DNA"/>
</dbReference>
<dbReference type="Gene3D" id="3.40.640.10">
    <property type="entry name" value="Type I PLP-dependent aspartate aminotransferase-like (Major domain)"/>
    <property type="match status" value="1"/>
</dbReference>
<evidence type="ECO:0000313" key="5">
    <source>
        <dbReference type="Proteomes" id="UP000824128"/>
    </source>
</evidence>
<evidence type="ECO:0000256" key="2">
    <source>
        <dbReference type="ARBA" id="ARBA00022898"/>
    </source>
</evidence>
<comment type="cofactor">
    <cofactor evidence="1">
        <name>pyridoxal 5'-phosphate</name>
        <dbReference type="ChEBI" id="CHEBI:597326"/>
    </cofactor>
</comment>
<dbReference type="InterPro" id="IPR015422">
    <property type="entry name" value="PyrdxlP-dep_Trfase_small"/>
</dbReference>
<dbReference type="Gene3D" id="3.90.1150.10">
    <property type="entry name" value="Aspartate Aminotransferase, domain 1"/>
    <property type="match status" value="1"/>
</dbReference>
<dbReference type="InterPro" id="IPR050103">
    <property type="entry name" value="Class-III_PLP-dep_AT"/>
</dbReference>
<comment type="similarity">
    <text evidence="3">Belongs to the class-III pyridoxal-phosphate-dependent aminotransferase family.</text>
</comment>
<protein>
    <submittedName>
        <fullName evidence="4">Aminotransferase class III-fold pyridoxal phosphate-dependent enzyme</fullName>
    </submittedName>
</protein>
<dbReference type="PANTHER" id="PTHR11986:SF18">
    <property type="entry name" value="ORNITHINE AMINOTRANSFERASE, MITOCHONDRIAL"/>
    <property type="match status" value="1"/>
</dbReference>
<keyword evidence="4" id="KW-0808">Transferase</keyword>
<dbReference type="PANTHER" id="PTHR11986">
    <property type="entry name" value="AMINOTRANSFERASE CLASS III"/>
    <property type="match status" value="1"/>
</dbReference>
<evidence type="ECO:0000256" key="3">
    <source>
        <dbReference type="RuleBase" id="RU003560"/>
    </source>
</evidence>
<reference evidence="4" key="2">
    <citation type="journal article" date="2021" name="PeerJ">
        <title>Extensive microbial diversity within the chicken gut microbiome revealed by metagenomics and culture.</title>
        <authorList>
            <person name="Gilroy R."/>
            <person name="Ravi A."/>
            <person name="Getino M."/>
            <person name="Pursley I."/>
            <person name="Horton D.L."/>
            <person name="Alikhan N.F."/>
            <person name="Baker D."/>
            <person name="Gharbi K."/>
            <person name="Hall N."/>
            <person name="Watson M."/>
            <person name="Adriaenssens E.M."/>
            <person name="Foster-Nyarko E."/>
            <person name="Jarju S."/>
            <person name="Secka A."/>
            <person name="Antonio M."/>
            <person name="Oren A."/>
            <person name="Chaudhuri R.R."/>
            <person name="La Ragione R."/>
            <person name="Hildebrand F."/>
            <person name="Pallen M.J."/>
        </authorList>
    </citation>
    <scope>NUCLEOTIDE SEQUENCE</scope>
    <source>
        <strain evidence="4">ChiGjej2B2-16831</strain>
    </source>
</reference>
<dbReference type="GO" id="GO:0042802">
    <property type="term" value="F:identical protein binding"/>
    <property type="evidence" value="ECO:0007669"/>
    <property type="project" value="TreeGrafter"/>
</dbReference>
<dbReference type="SUPFAM" id="SSF53383">
    <property type="entry name" value="PLP-dependent transferases"/>
    <property type="match status" value="1"/>
</dbReference>
<comment type="caution">
    <text evidence="4">The sequence shown here is derived from an EMBL/GenBank/DDBJ whole genome shotgun (WGS) entry which is preliminary data.</text>
</comment>